<proteinExistence type="predicted"/>
<keyword evidence="2" id="KW-0472">Membrane</keyword>
<name>A0A9N8ZVX6_9GLOM</name>
<keyword evidence="2" id="KW-0812">Transmembrane</keyword>
<comment type="caution">
    <text evidence="3">The sequence shown here is derived from an EMBL/GenBank/DDBJ whole genome shotgun (WGS) entry which is preliminary data.</text>
</comment>
<feature type="region of interest" description="Disordered" evidence="1">
    <location>
        <begin position="1"/>
        <end position="41"/>
    </location>
</feature>
<sequence>MAAQSSKTTTNSLKTTVTTPTSKTTTTISTATSSSTTGVTPTITATMTTKSNSKTETATVVVPGTQKSSASGIPSLGSSDVITLPAYFLEGYLIILLLTFTIMYEL</sequence>
<dbReference type="AlphaFoldDB" id="A0A9N8ZVX6"/>
<organism evidence="3 4">
    <name type="scientific">Ambispora gerdemannii</name>
    <dbReference type="NCBI Taxonomy" id="144530"/>
    <lineage>
        <taxon>Eukaryota</taxon>
        <taxon>Fungi</taxon>
        <taxon>Fungi incertae sedis</taxon>
        <taxon>Mucoromycota</taxon>
        <taxon>Glomeromycotina</taxon>
        <taxon>Glomeromycetes</taxon>
        <taxon>Archaeosporales</taxon>
        <taxon>Ambisporaceae</taxon>
        <taxon>Ambispora</taxon>
    </lineage>
</organism>
<gene>
    <name evidence="3" type="ORF">AGERDE_LOCUS4625</name>
</gene>
<evidence type="ECO:0000256" key="1">
    <source>
        <dbReference type="SAM" id="MobiDB-lite"/>
    </source>
</evidence>
<accession>A0A9N8ZVX6</accession>
<evidence type="ECO:0000313" key="4">
    <source>
        <dbReference type="Proteomes" id="UP000789831"/>
    </source>
</evidence>
<protein>
    <submittedName>
        <fullName evidence="3">12680_t:CDS:1</fullName>
    </submittedName>
</protein>
<keyword evidence="4" id="KW-1185">Reference proteome</keyword>
<evidence type="ECO:0000256" key="2">
    <source>
        <dbReference type="SAM" id="Phobius"/>
    </source>
</evidence>
<reference evidence="3" key="1">
    <citation type="submission" date="2021-06" db="EMBL/GenBank/DDBJ databases">
        <authorList>
            <person name="Kallberg Y."/>
            <person name="Tangrot J."/>
            <person name="Rosling A."/>
        </authorList>
    </citation>
    <scope>NUCLEOTIDE SEQUENCE</scope>
    <source>
        <strain evidence="3">MT106</strain>
    </source>
</reference>
<keyword evidence="2" id="KW-1133">Transmembrane helix</keyword>
<dbReference type="EMBL" id="CAJVPL010000548">
    <property type="protein sequence ID" value="CAG8508649.1"/>
    <property type="molecule type" value="Genomic_DNA"/>
</dbReference>
<dbReference type="Proteomes" id="UP000789831">
    <property type="component" value="Unassembled WGS sequence"/>
</dbReference>
<feature type="transmembrane region" description="Helical" evidence="2">
    <location>
        <begin position="84"/>
        <end position="104"/>
    </location>
</feature>
<evidence type="ECO:0000313" key="3">
    <source>
        <dbReference type="EMBL" id="CAG8508649.1"/>
    </source>
</evidence>